<dbReference type="AlphaFoldDB" id="A0AAN7GI61"/>
<accession>A0AAN7GI61</accession>
<feature type="region of interest" description="Disordered" evidence="1">
    <location>
        <begin position="212"/>
        <end position="233"/>
    </location>
</feature>
<feature type="compositionally biased region" description="Pro residues" evidence="1">
    <location>
        <begin position="222"/>
        <end position="231"/>
    </location>
</feature>
<feature type="compositionally biased region" description="Low complexity" evidence="1">
    <location>
        <begin position="212"/>
        <end position="221"/>
    </location>
</feature>
<sequence>MGCTTSRLDDLPAVALCRDRCGFLDEAIRQRYALAEAHVAYTRSLAAVARSLHQFIEHSNQTDLGHISSPVLDLLPNRKGDQGAGMDSADPKEAVVHNPVFDSDSHIDFRSDDDVEDCSSSSSLHPHSERIEYTSTEHEESASNRFQDEVFHMSYMKSMAAPAHVLHEQRLPVMSEETVHYFGGGEKSPLCHPYPYYESSIYPGYSISSTNYGSSSTASASKPPPAPPSPPRTSAFDFLNFFDSYDNNYYMQEEWSSRDWKELRKEEGIPDLEEDDNEEVVKEMERDHQEVTGGRIVDAAVDIKVQGEAPSVHESGCIDLSSDGGQEEYEVHVVEEVRSEPRPGSGGGSAAAVAKVFHDVSEVVKEIEIQFERASETGNEIARMLEAGKLPYHHKDQVSLQRSASSTEPMFSGAAHFSYEEEVGMKSGNLSSTLQKLYLLEKKLHHEVKVEEKLQVVHDRKLEKLKRLDKMGAEAHKIDSTSSDVKILSSKIRIAIDVVDRISVMISKIRDEELWPELNELIQGLSRMWKSMLQCHQSQCQAIKQVQGLDPMGSGKKLNDSQFRVTLQFQHELLYWTERFWVWVSAQKGFMKTLNNWLLKCLLYEPEETPDGIVPFSPGRMGAPPVFMICNQWFESLDDITDKEVVRSLHVLATSIFQLLERDKLDMQQKILADKDLGRKVRDKDQKILKEIQTHENKIVLVSGEGCTLSASGLLVYRSDVSSYNFQESMQRIFEAMVIFTEKSVGIYEDLLQRMSEVGGSATQIN</sequence>
<comment type="caution">
    <text evidence="4">The sequence shown here is derived from an EMBL/GenBank/DDBJ whole genome shotgun (WGS) entry which is preliminary data.</text>
</comment>
<feature type="domain" description="DUF632" evidence="2">
    <location>
        <begin position="361"/>
        <end position="656"/>
    </location>
</feature>
<evidence type="ECO:0000313" key="4">
    <source>
        <dbReference type="EMBL" id="KAK4746636.1"/>
    </source>
</evidence>
<dbReference type="PANTHER" id="PTHR21450:SF41">
    <property type="entry name" value="RNA POLYMERASE SUBUNIT BETA, PUTATIVE (DUF630 AND DUF632)-RELATED"/>
    <property type="match status" value="1"/>
</dbReference>
<reference evidence="4 5" key="1">
    <citation type="journal article" date="2023" name="Hortic Res">
        <title>Pangenome of water caltrop reveals structural variations and asymmetric subgenome divergence after allopolyploidization.</title>
        <authorList>
            <person name="Zhang X."/>
            <person name="Chen Y."/>
            <person name="Wang L."/>
            <person name="Yuan Y."/>
            <person name="Fang M."/>
            <person name="Shi L."/>
            <person name="Lu R."/>
            <person name="Comes H.P."/>
            <person name="Ma Y."/>
            <person name="Chen Y."/>
            <person name="Huang G."/>
            <person name="Zhou Y."/>
            <person name="Zheng Z."/>
            <person name="Qiu Y."/>
        </authorList>
    </citation>
    <scope>NUCLEOTIDE SEQUENCE [LARGE SCALE GENOMIC DNA]</scope>
    <source>
        <tissue evidence="4">Roots</tissue>
    </source>
</reference>
<dbReference type="EMBL" id="JAXIOK010000020">
    <property type="protein sequence ID" value="KAK4746636.1"/>
    <property type="molecule type" value="Genomic_DNA"/>
</dbReference>
<dbReference type="Pfam" id="PF04782">
    <property type="entry name" value="DUF632"/>
    <property type="match status" value="1"/>
</dbReference>
<evidence type="ECO:0000259" key="3">
    <source>
        <dbReference type="Pfam" id="PF04783"/>
    </source>
</evidence>
<evidence type="ECO:0000256" key="1">
    <source>
        <dbReference type="SAM" id="MobiDB-lite"/>
    </source>
</evidence>
<dbReference type="InterPro" id="IPR006867">
    <property type="entry name" value="DUF632"/>
</dbReference>
<dbReference type="PANTHER" id="PTHR21450">
    <property type="entry name" value="PROTEIN ALTERED PHOSPHATE STARVATION RESPONSE 1"/>
    <property type="match status" value="1"/>
</dbReference>
<keyword evidence="5" id="KW-1185">Reference proteome</keyword>
<dbReference type="Proteomes" id="UP001345219">
    <property type="component" value="Chromosome 20"/>
</dbReference>
<feature type="domain" description="DUF630" evidence="3">
    <location>
        <begin position="1"/>
        <end position="58"/>
    </location>
</feature>
<evidence type="ECO:0000313" key="5">
    <source>
        <dbReference type="Proteomes" id="UP001345219"/>
    </source>
</evidence>
<proteinExistence type="predicted"/>
<organism evidence="4 5">
    <name type="scientific">Trapa incisa</name>
    <dbReference type="NCBI Taxonomy" id="236973"/>
    <lineage>
        <taxon>Eukaryota</taxon>
        <taxon>Viridiplantae</taxon>
        <taxon>Streptophyta</taxon>
        <taxon>Embryophyta</taxon>
        <taxon>Tracheophyta</taxon>
        <taxon>Spermatophyta</taxon>
        <taxon>Magnoliopsida</taxon>
        <taxon>eudicotyledons</taxon>
        <taxon>Gunneridae</taxon>
        <taxon>Pentapetalae</taxon>
        <taxon>rosids</taxon>
        <taxon>malvids</taxon>
        <taxon>Myrtales</taxon>
        <taxon>Lythraceae</taxon>
        <taxon>Trapa</taxon>
    </lineage>
</organism>
<dbReference type="InterPro" id="IPR006868">
    <property type="entry name" value="DUF630"/>
</dbReference>
<feature type="compositionally biased region" description="Basic and acidic residues" evidence="1">
    <location>
        <begin position="126"/>
        <end position="142"/>
    </location>
</feature>
<feature type="region of interest" description="Disordered" evidence="1">
    <location>
        <begin position="112"/>
        <end position="142"/>
    </location>
</feature>
<gene>
    <name evidence="4" type="ORF">SAY87_025673</name>
</gene>
<evidence type="ECO:0000259" key="2">
    <source>
        <dbReference type="Pfam" id="PF04782"/>
    </source>
</evidence>
<protein>
    <submittedName>
        <fullName evidence="4">Uncharacterized protein</fullName>
    </submittedName>
</protein>
<name>A0AAN7GI61_9MYRT</name>
<dbReference type="Pfam" id="PF04783">
    <property type="entry name" value="DUF630"/>
    <property type="match status" value="1"/>
</dbReference>